<protein>
    <recommendedName>
        <fullName evidence="4">Coiled-coil-containing protein</fullName>
    </recommendedName>
</protein>
<keyword evidence="3" id="KW-1185">Reference proteome</keyword>
<evidence type="ECO:0000256" key="1">
    <source>
        <dbReference type="SAM" id="MobiDB-lite"/>
    </source>
</evidence>
<gene>
    <name evidence="2" type="ORF">GCM10007966_21530</name>
</gene>
<name>A0A917JYB8_9GAMM</name>
<reference evidence="2" key="2">
    <citation type="submission" date="2020-09" db="EMBL/GenBank/DDBJ databases">
        <authorList>
            <person name="Sun Q."/>
            <person name="Ohkuma M."/>
        </authorList>
    </citation>
    <scope>NUCLEOTIDE SEQUENCE</scope>
    <source>
        <strain evidence="2">JCM 13919</strain>
    </source>
</reference>
<feature type="region of interest" description="Disordered" evidence="1">
    <location>
        <begin position="635"/>
        <end position="654"/>
    </location>
</feature>
<dbReference type="Proteomes" id="UP000630149">
    <property type="component" value="Unassembled WGS sequence"/>
</dbReference>
<dbReference type="EMBL" id="BMOB01000013">
    <property type="protein sequence ID" value="GGI92591.1"/>
    <property type="molecule type" value="Genomic_DNA"/>
</dbReference>
<evidence type="ECO:0000313" key="3">
    <source>
        <dbReference type="Proteomes" id="UP000630149"/>
    </source>
</evidence>
<dbReference type="RefSeq" id="WP_131777410.1">
    <property type="nucleotide sequence ID" value="NZ_BMOB01000013.1"/>
</dbReference>
<organism evidence="2 3">
    <name type="scientific">Legionella impletisoli</name>
    <dbReference type="NCBI Taxonomy" id="343510"/>
    <lineage>
        <taxon>Bacteria</taxon>
        <taxon>Pseudomonadati</taxon>
        <taxon>Pseudomonadota</taxon>
        <taxon>Gammaproteobacteria</taxon>
        <taxon>Legionellales</taxon>
        <taxon>Legionellaceae</taxon>
        <taxon>Legionella</taxon>
    </lineage>
</organism>
<sequence>MFSSRYTLPRCEFYQRFATVARMTESKHWNTYHRSIFKRIEGVKPSQFTFHPTKPDEKITKACKTGTYYSPFYFAGYQSAVVPKAEEGKTYPSQSYDAFLDYQRKIARYIVDEVAKKQPRLLVNADYDYPCVLIQFPKPKEAKENDWVHFVILHYVAIANDLSERSGLNCELVRRSGFGHLRPSVSETAPSLRISVGFIPKEYADVLIQALLITYQLLCGKERVVYDKPFAIPELTTVLQSYNEARGLQDKKMVALQATLWKTFWSRFDSKGGSFLAQILRKELCAEWIINQLMDGFRRCVDIPYSSIKSLESLVITPWVEMLKHFTNAQDSRVLSLTPPKEKLPTYSWHSKPVAIHDESFLQILQRLHIVFDIEKCDQTIHLEGLHERLEAASAEMFFKPIEMEHEEGYGSDSECEEMVPLAKKKETLYAKKFITATGMRAIQLVFAAVKRHWHEDYGLDFRNLRPELEGMYYETKEALTTHAIPIPVHSIETLAANQYVLPFYDLNHCNVTHAKPKLLEERSFSRSQICVLDTTSATTNKTAKACRFIFNKNPDITSIILVSSGLKSEQAGSDLNPYGTIRIISRTAKERDALYADLVALEEKANYKHPAKSHLLRKNAKLRELTPRNMGLFKAMKQEESSEPKLDTPKLCG</sequence>
<evidence type="ECO:0008006" key="4">
    <source>
        <dbReference type="Google" id="ProtNLM"/>
    </source>
</evidence>
<accession>A0A917JYB8</accession>
<evidence type="ECO:0000313" key="2">
    <source>
        <dbReference type="EMBL" id="GGI92591.1"/>
    </source>
</evidence>
<comment type="caution">
    <text evidence="2">The sequence shown here is derived from an EMBL/GenBank/DDBJ whole genome shotgun (WGS) entry which is preliminary data.</text>
</comment>
<proteinExistence type="predicted"/>
<dbReference type="AlphaFoldDB" id="A0A917JYB8"/>
<dbReference type="OrthoDB" id="5649223at2"/>
<reference evidence="2" key="1">
    <citation type="journal article" date="2014" name="Int. J. Syst. Evol. Microbiol.">
        <title>Complete genome sequence of Corynebacterium casei LMG S-19264T (=DSM 44701T), isolated from a smear-ripened cheese.</title>
        <authorList>
            <consortium name="US DOE Joint Genome Institute (JGI-PGF)"/>
            <person name="Walter F."/>
            <person name="Albersmeier A."/>
            <person name="Kalinowski J."/>
            <person name="Ruckert C."/>
        </authorList>
    </citation>
    <scope>NUCLEOTIDE SEQUENCE</scope>
    <source>
        <strain evidence="2">JCM 13919</strain>
    </source>
</reference>
<feature type="compositionally biased region" description="Basic and acidic residues" evidence="1">
    <location>
        <begin position="637"/>
        <end position="654"/>
    </location>
</feature>